<accession>A0A1D1ZX87</accession>
<dbReference type="Pfam" id="PF01546">
    <property type="entry name" value="Peptidase_M20"/>
    <property type="match status" value="1"/>
</dbReference>
<evidence type="ECO:0008006" key="11">
    <source>
        <dbReference type="Google" id="ProtNLM"/>
    </source>
</evidence>
<keyword evidence="5" id="KW-0378">Hydrolase</keyword>
<dbReference type="InterPro" id="IPR001160">
    <property type="entry name" value="Peptidase_M20C"/>
</dbReference>
<feature type="non-terminal residue" evidence="9">
    <location>
        <position position="1"/>
    </location>
</feature>
<dbReference type="FunFam" id="3.40.630.10:FF:000015">
    <property type="entry name" value="Aminoacyl-histidine dipeptidase PepD"/>
    <property type="match status" value="1"/>
</dbReference>
<dbReference type="PRINTS" id="PR00934">
    <property type="entry name" value="XHISDIPTASE"/>
</dbReference>
<evidence type="ECO:0000313" key="10">
    <source>
        <dbReference type="EMBL" id="JAT74134.1"/>
    </source>
</evidence>
<evidence type="ECO:0000256" key="5">
    <source>
        <dbReference type="ARBA" id="ARBA00022801"/>
    </source>
</evidence>
<sequence length="580" mass="60609">TPLPLEHAAQLASPLHLGLLGLDGSGRIQSRMSAALACRIWRSPCRVSGLSLRLAQTRSWPQPRDFRHCRTMTVFAVSKELPEALQGLQPAPLWRFFGELSSIPRPSYKEQKVLDWLKLFAEERGLAWSQDAAGNLVMRRPGGGGGEAAPTVIIQGHIDMVTEKNADVQHDFEADGIRLVRRDGWVTADGTTLGADNGIGVCAALAVLDSPPSMPLPPLEALFTVDEEVGMTGALRLDPGLLTGRVMLNLDTEDWGDIFIGCAGGGDSALTLDLPLEPLAGAAGGWGARGFRLGGMLGGHSGLEIGEDRANALRLAARAAAAGLAAAPGVRLLALSGGDKRNAIPREAGFQLAAPDAGALEAATAAVRAAADAFRLEYGALEMGLALTEEEVGSEARRAGLTPAAADRLLLLLLTLPHGVIKHSHTVPGLVETSSNLASATIKRRTPESLTVELVTCTRSSLDRALEDVRQGIARLGRAAGATVHQDAAYPGWVPEPDAPVVHAAAAAIQGVTGKAPAVKAIHAGLECGIIGQKLPGVQSVSYGPTIRGAHSPDERVEVATVAPFYEATLALLRRLAQAA</sequence>
<comment type="cofactor">
    <cofactor evidence="2">
        <name>Zn(2+)</name>
        <dbReference type="ChEBI" id="CHEBI:29105"/>
    </cofactor>
</comment>
<evidence type="ECO:0000256" key="3">
    <source>
        <dbReference type="ARBA" id="ARBA00022670"/>
    </source>
</evidence>
<dbReference type="Gene3D" id="3.40.630.10">
    <property type="entry name" value="Zn peptidases"/>
    <property type="match status" value="2"/>
</dbReference>
<keyword evidence="3" id="KW-0645">Protease</keyword>
<evidence type="ECO:0000256" key="8">
    <source>
        <dbReference type="ARBA" id="ARBA00023285"/>
    </source>
</evidence>
<gene>
    <name evidence="9" type="ORF">g.74167</name>
    <name evidence="10" type="ORF">g.74176</name>
</gene>
<dbReference type="SUPFAM" id="SSF53187">
    <property type="entry name" value="Zn-dependent exopeptidases"/>
    <property type="match status" value="1"/>
</dbReference>
<dbReference type="NCBIfam" id="TIGR01893">
    <property type="entry name" value="aa-his-dipept"/>
    <property type="match status" value="1"/>
</dbReference>
<dbReference type="PANTHER" id="PTHR43501">
    <property type="entry name" value="CYTOSOL NON-SPECIFIC DIPEPTIDASE"/>
    <property type="match status" value="1"/>
</dbReference>
<name>A0A1D1ZX87_AUXPR</name>
<evidence type="ECO:0000256" key="1">
    <source>
        <dbReference type="ARBA" id="ARBA00001941"/>
    </source>
</evidence>
<proteinExistence type="predicted"/>
<evidence type="ECO:0000256" key="6">
    <source>
        <dbReference type="ARBA" id="ARBA00022833"/>
    </source>
</evidence>
<dbReference type="GO" id="GO:0046872">
    <property type="term" value="F:metal ion binding"/>
    <property type="evidence" value="ECO:0007669"/>
    <property type="project" value="UniProtKB-KW"/>
</dbReference>
<dbReference type="FunFam" id="3.40.630.10:FF:000018">
    <property type="entry name" value="Aminoacyl-histidine dipeptidase PepD"/>
    <property type="match status" value="1"/>
</dbReference>
<dbReference type="PANTHER" id="PTHR43501:SF1">
    <property type="entry name" value="CYTOSOL NON-SPECIFIC DIPEPTIDASE"/>
    <property type="match status" value="1"/>
</dbReference>
<keyword evidence="7" id="KW-0482">Metalloprotease</keyword>
<dbReference type="GO" id="GO:0005829">
    <property type="term" value="C:cytosol"/>
    <property type="evidence" value="ECO:0007669"/>
    <property type="project" value="TreeGrafter"/>
</dbReference>
<dbReference type="InterPro" id="IPR002933">
    <property type="entry name" value="Peptidase_M20"/>
</dbReference>
<evidence type="ECO:0000256" key="2">
    <source>
        <dbReference type="ARBA" id="ARBA00001947"/>
    </source>
</evidence>
<reference evidence="9" key="1">
    <citation type="submission" date="2015-08" db="EMBL/GenBank/DDBJ databases">
        <authorList>
            <person name="Babu N.S."/>
            <person name="Beckwith C.J."/>
            <person name="Beseler K.G."/>
            <person name="Brison A."/>
            <person name="Carone J.V."/>
            <person name="Caskin T.P."/>
            <person name="Diamond M."/>
            <person name="Durham M.E."/>
            <person name="Foxe J.M."/>
            <person name="Go M."/>
            <person name="Henderson B.A."/>
            <person name="Jones I.B."/>
            <person name="McGettigan J.A."/>
            <person name="Micheletti S.J."/>
            <person name="Nasrallah M.E."/>
            <person name="Ortiz D."/>
            <person name="Piller C.R."/>
            <person name="Privatt S.R."/>
            <person name="Schneider S.L."/>
            <person name="Sharp S."/>
            <person name="Smith T.C."/>
            <person name="Stanton J.D."/>
            <person name="Ullery H.E."/>
            <person name="Wilson R.J."/>
            <person name="Serrano M.G."/>
            <person name="Buck G."/>
            <person name="Lee V."/>
            <person name="Wang Y."/>
            <person name="Carvalho R."/>
            <person name="Voegtly L."/>
            <person name="Shi R."/>
            <person name="Duckworth R."/>
            <person name="Johnson A."/>
            <person name="Loviza R."/>
            <person name="Walstead R."/>
            <person name="Shah Z."/>
            <person name="Kiflezghi M."/>
            <person name="Wade K."/>
            <person name="Ball S.L."/>
            <person name="Bradley K.W."/>
            <person name="Asai D.J."/>
            <person name="Bowman C.A."/>
            <person name="Russell D.A."/>
            <person name="Pope W.H."/>
            <person name="Jacobs-Sera D."/>
            <person name="Hendrix R.W."/>
            <person name="Hatfull G.F."/>
        </authorList>
    </citation>
    <scope>NUCLEOTIDE SEQUENCE</scope>
</reference>
<evidence type="ECO:0000256" key="4">
    <source>
        <dbReference type="ARBA" id="ARBA00022723"/>
    </source>
</evidence>
<keyword evidence="6" id="KW-0862">Zinc</keyword>
<comment type="cofactor">
    <cofactor evidence="1">
        <name>Co(2+)</name>
        <dbReference type="ChEBI" id="CHEBI:48828"/>
    </cofactor>
</comment>
<dbReference type="EMBL" id="GDKF01007070">
    <property type="protein sequence ID" value="JAT71552.1"/>
    <property type="molecule type" value="Transcribed_RNA"/>
</dbReference>
<protein>
    <recommendedName>
        <fullName evidence="11">Peptidase M20 dimerisation domain-containing protein</fullName>
    </recommendedName>
</protein>
<dbReference type="AlphaFoldDB" id="A0A1D1ZX87"/>
<dbReference type="GO" id="GO:0070573">
    <property type="term" value="F:metallodipeptidase activity"/>
    <property type="evidence" value="ECO:0007669"/>
    <property type="project" value="TreeGrafter"/>
</dbReference>
<evidence type="ECO:0000313" key="9">
    <source>
        <dbReference type="EMBL" id="JAT71552.1"/>
    </source>
</evidence>
<keyword evidence="8" id="KW-0170">Cobalt</keyword>
<evidence type="ECO:0000256" key="7">
    <source>
        <dbReference type="ARBA" id="ARBA00023049"/>
    </source>
</evidence>
<dbReference type="EMBL" id="GDKF01004488">
    <property type="protein sequence ID" value="JAT74134.1"/>
    <property type="molecule type" value="Transcribed_RNA"/>
</dbReference>
<dbReference type="GO" id="GO:0006508">
    <property type="term" value="P:proteolysis"/>
    <property type="evidence" value="ECO:0007669"/>
    <property type="project" value="UniProtKB-KW"/>
</dbReference>
<keyword evidence="4" id="KW-0479">Metal-binding</keyword>
<organism evidence="9">
    <name type="scientific">Auxenochlorella protothecoides</name>
    <name type="common">Green microalga</name>
    <name type="synonym">Chlorella protothecoides</name>
    <dbReference type="NCBI Taxonomy" id="3075"/>
    <lineage>
        <taxon>Eukaryota</taxon>
        <taxon>Viridiplantae</taxon>
        <taxon>Chlorophyta</taxon>
        <taxon>core chlorophytes</taxon>
        <taxon>Trebouxiophyceae</taxon>
        <taxon>Chlorellales</taxon>
        <taxon>Chlorellaceae</taxon>
        <taxon>Auxenochlorella</taxon>
    </lineage>
</organism>